<dbReference type="NCBIfam" id="TIGR02760">
    <property type="entry name" value="TraI_TIGR"/>
    <property type="match status" value="1"/>
</dbReference>
<accession>A0ABX3TVU5</accession>
<reference evidence="7 8" key="1">
    <citation type="journal article" date="2017" name="Int. J. Syst. Evol. Microbiol.">
        <title>Rouxiella badensis sp. nov. and Rouxiella silvae sp. nov. isolated from peat bog soil in Germany and emendation of the genus description.</title>
        <authorList>
            <person name="Le Fleche-Mateos A."/>
            <person name="Kugler J.H."/>
            <person name="Hansen S.H."/>
            <person name="Syldatk C."/>
            <person name="Hausmann R."/>
            <person name="Lomprez F."/>
            <person name="Vandenbogaert M."/>
            <person name="Manuguerra J.C."/>
            <person name="Grimont P.A."/>
        </authorList>
    </citation>
    <scope>NUCLEOTIDE SEQUENCE [LARGE SCALE GENOMIC DNA]</scope>
    <source>
        <strain evidence="7 8">213</strain>
    </source>
</reference>
<evidence type="ECO:0000259" key="6">
    <source>
        <dbReference type="Pfam" id="PF22232"/>
    </source>
</evidence>
<dbReference type="InterPro" id="IPR014862">
    <property type="entry name" value="TrwC"/>
</dbReference>
<feature type="domain" description="DNA helicase TraI type C-terminal" evidence="2">
    <location>
        <begin position="1434"/>
        <end position="1579"/>
    </location>
</feature>
<dbReference type="InterPro" id="IPR054558">
    <property type="entry name" value="TraI_hel_assoc_DBD_N"/>
</dbReference>
<evidence type="ECO:0000259" key="3">
    <source>
        <dbReference type="Pfam" id="PF08751"/>
    </source>
</evidence>
<evidence type="ECO:0000259" key="2">
    <source>
        <dbReference type="Pfam" id="PF07057"/>
    </source>
</evidence>
<dbReference type="Pfam" id="PF22232">
    <property type="entry name" value="TraI_hel_assoc_N"/>
    <property type="match status" value="1"/>
</dbReference>
<dbReference type="InterPro" id="IPR009767">
    <property type="entry name" value="DNA_helicase_TraI_C"/>
</dbReference>
<name>A0ABX3TVU5_9GAMM</name>
<proteinExistence type="predicted"/>
<feature type="domain" description="TraI 2B/2B-like" evidence="5">
    <location>
        <begin position="628"/>
        <end position="704"/>
    </location>
</feature>
<feature type="region of interest" description="Disordered" evidence="1">
    <location>
        <begin position="1727"/>
        <end position="1754"/>
    </location>
</feature>
<dbReference type="InterPro" id="IPR040668">
    <property type="entry name" value="TraI_2B"/>
</dbReference>
<evidence type="ECO:0000313" key="8">
    <source>
        <dbReference type="Proteomes" id="UP000192722"/>
    </source>
</evidence>
<evidence type="ECO:0000313" key="7">
    <source>
        <dbReference type="EMBL" id="ORJ19234.1"/>
    </source>
</evidence>
<feature type="domain" description="TrwC relaxase" evidence="3">
    <location>
        <begin position="10"/>
        <end position="285"/>
    </location>
</feature>
<keyword evidence="8" id="KW-1185">Reference proteome</keyword>
<feature type="compositionally biased region" description="Basic and acidic residues" evidence="1">
    <location>
        <begin position="240"/>
        <end position="277"/>
    </location>
</feature>
<protein>
    <submittedName>
        <fullName evidence="7">Conjugative transfer relaxase/helicase TraI</fullName>
    </submittedName>
</protein>
<dbReference type="InterPro" id="IPR014129">
    <property type="entry name" value="Conjug_relaxase_TraI"/>
</dbReference>
<dbReference type="SUPFAM" id="SSF52540">
    <property type="entry name" value="P-loop containing nucleoside triphosphate hydrolases"/>
    <property type="match status" value="2"/>
</dbReference>
<dbReference type="InterPro" id="IPR014059">
    <property type="entry name" value="TraI/TrwC_relax"/>
</dbReference>
<dbReference type="Pfam" id="PF13604">
    <property type="entry name" value="AAA_30"/>
    <property type="match status" value="1"/>
</dbReference>
<dbReference type="SUPFAM" id="SSF55464">
    <property type="entry name" value="Origin of replication-binding domain, RBD-like"/>
    <property type="match status" value="1"/>
</dbReference>
<gene>
    <name evidence="7" type="ORF">BS639_21225</name>
</gene>
<dbReference type="EMBL" id="MRWD01000067">
    <property type="protein sequence ID" value="ORJ19234.1"/>
    <property type="molecule type" value="Genomic_DNA"/>
</dbReference>
<dbReference type="CDD" id="cd17933">
    <property type="entry name" value="DEXSc_RecD-like"/>
    <property type="match status" value="1"/>
</dbReference>
<dbReference type="Proteomes" id="UP000192722">
    <property type="component" value="Unassembled WGS sequence"/>
</dbReference>
<dbReference type="Pfam" id="PF18272">
    <property type="entry name" value="ssDNA_TraI_N"/>
    <property type="match status" value="1"/>
</dbReference>
<organism evidence="7 8">
    <name type="scientific">Rouxiella silvae</name>
    <dbReference type="NCBI Taxonomy" id="1646373"/>
    <lineage>
        <taxon>Bacteria</taxon>
        <taxon>Pseudomonadati</taxon>
        <taxon>Pseudomonadota</taxon>
        <taxon>Gammaproteobacteria</taxon>
        <taxon>Enterobacterales</taxon>
        <taxon>Yersiniaceae</taxon>
        <taxon>Rouxiella</taxon>
    </lineage>
</organism>
<feature type="region of interest" description="Disordered" evidence="1">
    <location>
        <begin position="235"/>
        <end position="277"/>
    </location>
</feature>
<evidence type="ECO:0000259" key="4">
    <source>
        <dbReference type="Pfam" id="PF18272"/>
    </source>
</evidence>
<dbReference type="InterPro" id="IPR040987">
    <property type="entry name" value="TraI_N"/>
</dbReference>
<dbReference type="InterPro" id="IPR027417">
    <property type="entry name" value="P-loop_NTPase"/>
</dbReference>
<evidence type="ECO:0000259" key="5">
    <source>
        <dbReference type="Pfam" id="PF18340"/>
    </source>
</evidence>
<feature type="domain" description="TraI N-terminal subdomain" evidence="4">
    <location>
        <begin position="569"/>
        <end position="618"/>
    </location>
</feature>
<dbReference type="NCBIfam" id="NF041492">
    <property type="entry name" value="MobF"/>
    <property type="match status" value="1"/>
</dbReference>
<dbReference type="RefSeq" id="WP_084984272.1">
    <property type="nucleotide sequence ID" value="NZ_CBCSCF010000021.1"/>
</dbReference>
<dbReference type="Gene3D" id="3.40.50.300">
    <property type="entry name" value="P-loop containing nucleotide triphosphate hydrolases"/>
    <property type="match status" value="1"/>
</dbReference>
<feature type="domain" description="TraI helicase-associated ssDBD N-terminal" evidence="6">
    <location>
        <begin position="438"/>
        <end position="529"/>
    </location>
</feature>
<dbReference type="Pfam" id="PF07057">
    <property type="entry name" value="TraI_C"/>
    <property type="match status" value="1"/>
</dbReference>
<dbReference type="Pfam" id="PF08751">
    <property type="entry name" value="TrwC"/>
    <property type="match status" value="1"/>
</dbReference>
<dbReference type="Pfam" id="PF18340">
    <property type="entry name" value="TraI_2B"/>
    <property type="match status" value="1"/>
</dbReference>
<comment type="caution">
    <text evidence="7">The sequence shown here is derived from an EMBL/GenBank/DDBJ whole genome shotgun (WGS) entry which is preliminary data.</text>
</comment>
<evidence type="ECO:0000256" key="1">
    <source>
        <dbReference type="SAM" id="MobiDB-lite"/>
    </source>
</evidence>
<dbReference type="NCBIfam" id="TIGR02686">
    <property type="entry name" value="relax_trwC"/>
    <property type="match status" value="1"/>
</dbReference>
<sequence>MMSVANVSSAGGAATYYTKTDNYYFLGNLTAEWHGKLADEMGLEGPVNAEIFTELLHGKLQDGTVLGRDVDGKHVHRPGYDLTFSAPKSVSILALIGQDKDMQQAHKESVAVVAEYVEELASARLTVDGETRMVNTGKIIAAGFTHDTNRNLDPQLHTHLVVMNITEQDGKYKALGTDLINKSGFGELIYKHHIALGQVYRNALKERVEQLGHEIEDVGPHGLWEIKGVPESVRRSYSTRSEEIRESVGDDASLKSKDVAAKDTRNAKQEPSRPELMDKWKDKLQQEGFDLEGYLKEVKPHSSREAPPEIEREAINIIAKSVSLLSDTKSKFTFSDLLLTSIENSENTYTVNELKGAIDHAIAESMIIPMDSEKGIFTSKIHILDELSVEHMAKDHLKDSQVFTFMTPREGGDSKSELAFLEKESLSVVQVPASISKLRDMTENMVNFTTERGRDAVVLASTTARLDSLSRSPELADKVIPKHSLLSNDFTVPEQSTVYVEAAEKMTLKETVVLLSHAREKNLQLVFMDSTARQANSDVLSVLNNAGAEKHNPVYTLDKLETQVVSIPDKSTRYDAIAKRFTEITSTGERATVVVTGPREQKNLTGIIRNELKNAELLESKDISMESRSPVFVTEKTRKQIGTYHSGMVIEDRTEKNRKTYTIDRVSEETKVLVLKDEKGQQHNKAIGELNADWRLFESQSIEIAIGEKLSMTTASYKEKVKAKASVTVKAITEGGVTLSVNGTNKEFKVSVNEPLYARYDYVSGAGAKDNEQGTVIAGLTTHELSLSMMNTLAQSGNRAEVFTAESQEKAESKLLRLNNKKSILTLVKEASGKTDTSESIDTLKANLETDGQKAVSLAIENMSTVSFSRLELIDKALGIHNKNSEILAEVNKRVSSGQLISMDVNGQSHLVARETYEIEKSIVSLIESGKSAVKPLMEQIDPARLEGLTAGQRAATTMVLSTEDRFMGIQGYAGVGKTTQLTAVTASLDTLPENERPEIVGLGPTHRAVAEMRSVGIEAQTAKSFILDVQKRLEAGEKVNFERTLFLIDEQGMIGNQDTRDVLSIIDKASGRAVLMGDDDQLESIEAGASFRLMQDRSPLDVAIMKEIVRQQTPELREAVYSIIDNDPVKALALIEKVDPAIVPRHAGIDIPSSVIEVKIKQAQSDVESVAKQPSIQEHIAADYLSRTKEARNNTLIITQLNNDRRVINKTIHNELLDRGELSPKAIELTTLVRNGNERTAFNSINNWKAGLVVLENDSYMHVTNIDKQNGLVHMRNAENKHVVYSPKELNSRRIEVFETEDLTFNEGESIVFKKSNRDHGHTANEKYVINKIDDNGSIYLSGENGQKVINPRQFHHDKHIDYSYATTGYGAQGASASYVIALEGVEGSRKRMANMRGFYISASREKSHVQIYTDDREKWEQKLQQKEAQPRTAHDVLAPEHQKEKAQFLMLYAKEADSNFAVRTWMSQNGLNKGDIDVKVLNPSRKNPETRLVLKSLDNFGKESGIELVSIERAVDGVYKTTTSKPVNTQRTQANLLRTSLNNKMYVARDIEEALHVAGEDKQTGIVISDKNPNSFSPIFLKTVGIVFDKQIPIPEEIQPTITAALKESMDAQQKQVQEPAIRLTENISSDKATEKALRDAQEAIAKEKDINTGEQGKFREYGDLGLDTVEGKLKDLVQQLSQSAREKSSELRLSVREQELLNRAANELSMDVVKDKIERTTDKITGRSQREITFEREEYENTRSRNMDKEI</sequence>